<evidence type="ECO:0000313" key="6">
    <source>
        <dbReference type="Proteomes" id="UP000008120"/>
    </source>
</evidence>
<dbReference type="SUPFAM" id="SSF55120">
    <property type="entry name" value="Pseudouridine synthase"/>
    <property type="match status" value="1"/>
</dbReference>
<dbReference type="NCBIfam" id="TIGR00425">
    <property type="entry name" value="CBF5"/>
    <property type="match status" value="1"/>
</dbReference>
<dbReference type="GO" id="GO:0009982">
    <property type="term" value="F:pseudouridine synthase activity"/>
    <property type="evidence" value="ECO:0007669"/>
    <property type="project" value="InterPro"/>
</dbReference>
<dbReference type="STRING" id="311458.CSUB_C0485"/>
<dbReference type="EMBL" id="AP011890">
    <property type="protein sequence ID" value="BAJ49331.1"/>
    <property type="molecule type" value="Genomic_DNA"/>
</dbReference>
<organism evidence="3 6">
    <name type="scientific">Caldiarchaeum subterraneum</name>
    <dbReference type="NCBI Taxonomy" id="311458"/>
    <lineage>
        <taxon>Archaea</taxon>
        <taxon>Nitrososphaerota</taxon>
        <taxon>Candidatus Caldarchaeales</taxon>
        <taxon>Candidatus Caldarchaeaceae</taxon>
        <taxon>Candidatus Caldarchaeum</taxon>
    </lineage>
</organism>
<dbReference type="GO" id="GO:0000495">
    <property type="term" value="P:box H/ACA sno(s)RNA 3'-end processing"/>
    <property type="evidence" value="ECO:0007669"/>
    <property type="project" value="TreeGrafter"/>
</dbReference>
<proteinExistence type="predicted"/>
<gene>
    <name evidence="5" type="ORF">CSUB_C0485</name>
    <name evidence="4" type="ORF">HGMM_F03A05C61</name>
    <name evidence="3" type="ORF">HGMM_F22C07C55</name>
</gene>
<dbReference type="KEGG" id="csu:CSUB_C0485"/>
<dbReference type="InterPro" id="IPR036974">
    <property type="entry name" value="PUA_sf"/>
</dbReference>
<dbReference type="SMART" id="SM00359">
    <property type="entry name" value="PUA"/>
    <property type="match status" value="1"/>
</dbReference>
<evidence type="ECO:0000259" key="2">
    <source>
        <dbReference type="SMART" id="SM00359"/>
    </source>
</evidence>
<sequence length="240" mass="26872">MFMHGGKEYVGLMELHGDVSDDKLLEAFKIFTGDVYQVPPVRASVARRPRIRRVYYFDLLERDGRYILFRIGCSGGTYVRKICHDMGLYLGVGAHMEELRRTRAGSLEEKNSVTLLQVYEAFEKYRETGDEEAVRKVVYPVEKCLELLPKVYILDTAVDAVCHGADLMVAGVSMIDSDVAENSEVAVMTLKNELVALGKAAMDAQSILEASEGMAVDVTRVIMHKSTYPPVWKGGLQRVQ</sequence>
<dbReference type="Pfam" id="PF16198">
    <property type="entry name" value="TruB_C_2"/>
    <property type="match status" value="1"/>
</dbReference>
<dbReference type="SUPFAM" id="SSF88697">
    <property type="entry name" value="PUA domain-like"/>
    <property type="match status" value="1"/>
</dbReference>
<dbReference type="Gene3D" id="3.30.2350.10">
    <property type="entry name" value="Pseudouridine synthase"/>
    <property type="match status" value="1"/>
</dbReference>
<dbReference type="InterPro" id="IPR004802">
    <property type="entry name" value="tRNA_PsdUridine_synth_B_fam"/>
</dbReference>
<evidence type="ECO:0000256" key="1">
    <source>
        <dbReference type="ARBA" id="ARBA00023235"/>
    </source>
</evidence>
<dbReference type="InterPro" id="IPR015947">
    <property type="entry name" value="PUA-like_sf"/>
</dbReference>
<accession>E6N5G1</accession>
<dbReference type="EMBL" id="BA000048">
    <property type="protein sequence ID" value="BAJ50346.1"/>
    <property type="molecule type" value="Genomic_DNA"/>
</dbReference>
<dbReference type="GO" id="GO:0031118">
    <property type="term" value="P:rRNA pseudouridine synthesis"/>
    <property type="evidence" value="ECO:0007669"/>
    <property type="project" value="TreeGrafter"/>
</dbReference>
<evidence type="ECO:0000313" key="5">
    <source>
        <dbReference type="EMBL" id="BAJ50346.1"/>
    </source>
</evidence>
<name>E6N5G1_CALS0</name>
<protein>
    <recommendedName>
        <fullName evidence="2">PUA domain-containing protein</fullName>
    </recommendedName>
</protein>
<dbReference type="Gene3D" id="2.30.130.10">
    <property type="entry name" value="PUA domain"/>
    <property type="match status" value="1"/>
</dbReference>
<dbReference type="PANTHER" id="PTHR23127:SF0">
    <property type="entry name" value="H_ACA RIBONUCLEOPROTEIN COMPLEX SUBUNIT DKC1"/>
    <property type="match status" value="1"/>
</dbReference>
<dbReference type="NCBIfam" id="NF003280">
    <property type="entry name" value="PRK04270.1"/>
    <property type="match status" value="1"/>
</dbReference>
<keyword evidence="1" id="KW-0413">Isomerase</keyword>
<dbReference type="GO" id="GO:0003723">
    <property type="term" value="F:RNA binding"/>
    <property type="evidence" value="ECO:0007669"/>
    <property type="project" value="InterPro"/>
</dbReference>
<dbReference type="InterPro" id="IPR002478">
    <property type="entry name" value="PUA"/>
</dbReference>
<dbReference type="EMBL" id="AP011838">
    <property type="protein sequence ID" value="BAJ47530.1"/>
    <property type="molecule type" value="Genomic_DNA"/>
</dbReference>
<dbReference type="BioCyc" id="CCAL311458:G131R-492-MONOMER"/>
<dbReference type="InterPro" id="IPR004521">
    <property type="entry name" value="Uncharacterised_CHP00451"/>
</dbReference>
<dbReference type="GO" id="GO:0031120">
    <property type="term" value="P:snRNA pseudouridine synthesis"/>
    <property type="evidence" value="ECO:0007669"/>
    <property type="project" value="TreeGrafter"/>
</dbReference>
<dbReference type="AlphaFoldDB" id="E6N5G1"/>
<feature type="domain" description="PUA" evidence="2">
    <location>
        <begin position="149"/>
        <end position="223"/>
    </location>
</feature>
<dbReference type="GO" id="GO:1990481">
    <property type="term" value="P:mRNA pseudouridine synthesis"/>
    <property type="evidence" value="ECO:0007669"/>
    <property type="project" value="TreeGrafter"/>
</dbReference>
<reference evidence="3 6" key="1">
    <citation type="journal article" date="2005" name="Environ. Microbiol.">
        <title>Genetic and functional properties of uncultivated thermophilic crenarchaeotes from a subsurface gold mine as revealed by analysis of genome fragments.</title>
        <authorList>
            <person name="Nunoura T."/>
            <person name="Hirayama H."/>
            <person name="Takami H."/>
            <person name="Oida H."/>
            <person name="Nishi S."/>
            <person name="Shimamura S."/>
            <person name="Suzuki Y."/>
            <person name="Inagaki F."/>
            <person name="Takai K."/>
            <person name="Nealson K.H."/>
            <person name="Horikoshi K."/>
        </authorList>
    </citation>
    <scope>NUCLEOTIDE SEQUENCE [LARGE SCALE GENOMIC DNA]</scope>
</reference>
<dbReference type="Proteomes" id="UP000008120">
    <property type="component" value="Chromosome"/>
</dbReference>
<reference evidence="3 6" key="2">
    <citation type="journal article" date="2011" name="Nucleic Acids Res.">
        <title>Insights into the evolution of Archaea and eukaryotic protein modifier systems revealed by the genome of a novel archaeal group.</title>
        <authorList>
            <person name="Nunoura T."/>
            <person name="Takaki Y."/>
            <person name="Kakuta J."/>
            <person name="Nishi S."/>
            <person name="Sugahara J."/>
            <person name="Kazama H."/>
            <person name="Chee G."/>
            <person name="Hattori M."/>
            <person name="Kanai A."/>
            <person name="Atomi H."/>
            <person name="Takai K."/>
            <person name="Takami H."/>
        </authorList>
    </citation>
    <scope>NUCLEOTIDE SEQUENCE [LARGE SCALE GENOMIC DNA]</scope>
</reference>
<dbReference type="InterPro" id="IPR032819">
    <property type="entry name" value="TruB_C"/>
</dbReference>
<dbReference type="PANTHER" id="PTHR23127">
    <property type="entry name" value="CENTROMERE/MICROTUBULE BINDING PROTEIN CBF5"/>
    <property type="match status" value="1"/>
</dbReference>
<evidence type="ECO:0000313" key="4">
    <source>
        <dbReference type="EMBL" id="BAJ49331.1"/>
    </source>
</evidence>
<dbReference type="InterPro" id="IPR020103">
    <property type="entry name" value="PsdUridine_synth_cat_dom_sf"/>
</dbReference>
<dbReference type="Pfam" id="PF01472">
    <property type="entry name" value="PUA"/>
    <property type="match status" value="1"/>
</dbReference>
<dbReference type="NCBIfam" id="TIGR00451">
    <property type="entry name" value="unchar_dom_2"/>
    <property type="match status" value="1"/>
</dbReference>
<evidence type="ECO:0000313" key="3">
    <source>
        <dbReference type="EMBL" id="BAJ47530.1"/>
    </source>
</evidence>
<dbReference type="PROSITE" id="PS50890">
    <property type="entry name" value="PUA"/>
    <property type="match status" value="1"/>
</dbReference>
<dbReference type="CDD" id="cd21148">
    <property type="entry name" value="PUA_Cbf5"/>
    <property type="match status" value="1"/>
</dbReference>